<dbReference type="GO" id="GO:0006935">
    <property type="term" value="P:chemotaxis"/>
    <property type="evidence" value="ECO:0007669"/>
    <property type="project" value="InterPro"/>
</dbReference>
<dbReference type="PATRIC" id="fig|83552.4.peg.650"/>
<evidence type="ECO:0000256" key="4">
    <source>
        <dbReference type="SAM" id="Phobius"/>
    </source>
</evidence>
<keyword evidence="4" id="KW-0812">Transmembrane</keyword>
<dbReference type="PANTHER" id="PTHR32089">
    <property type="entry name" value="METHYL-ACCEPTING CHEMOTAXIS PROTEIN MCPB"/>
    <property type="match status" value="1"/>
</dbReference>
<evidence type="ECO:0000259" key="5">
    <source>
        <dbReference type="PROSITE" id="PS50111"/>
    </source>
</evidence>
<dbReference type="GO" id="GO:0007165">
    <property type="term" value="P:signal transduction"/>
    <property type="evidence" value="ECO:0007669"/>
    <property type="project" value="UniProtKB-KW"/>
</dbReference>
<organism evidence="7 8">
    <name type="scientific">Parachlamydia acanthamoebae</name>
    <dbReference type="NCBI Taxonomy" id="83552"/>
    <lineage>
        <taxon>Bacteria</taxon>
        <taxon>Pseudomonadati</taxon>
        <taxon>Chlamydiota</taxon>
        <taxon>Chlamydiia</taxon>
        <taxon>Parachlamydiales</taxon>
        <taxon>Parachlamydiaceae</taxon>
        <taxon>Parachlamydia</taxon>
    </lineage>
</organism>
<dbReference type="InterPro" id="IPR004090">
    <property type="entry name" value="Chemotax_Me-accpt_rcpt"/>
</dbReference>
<dbReference type="PROSITE" id="PS50111">
    <property type="entry name" value="CHEMOTAXIS_TRANSDUC_2"/>
    <property type="match status" value="1"/>
</dbReference>
<protein>
    <submittedName>
        <fullName evidence="7">Methyl-accepting chemotaxis protein Tar</fullName>
    </submittedName>
</protein>
<dbReference type="GO" id="GO:0016020">
    <property type="term" value="C:membrane"/>
    <property type="evidence" value="ECO:0007669"/>
    <property type="project" value="InterPro"/>
</dbReference>
<evidence type="ECO:0000313" key="8">
    <source>
        <dbReference type="Proteomes" id="UP000031307"/>
    </source>
</evidence>
<evidence type="ECO:0000256" key="2">
    <source>
        <dbReference type="ARBA" id="ARBA00029447"/>
    </source>
</evidence>
<feature type="transmembrane region" description="Helical" evidence="4">
    <location>
        <begin position="58"/>
        <end position="79"/>
    </location>
</feature>
<proteinExistence type="inferred from homology"/>
<dbReference type="Pfam" id="PF00672">
    <property type="entry name" value="HAMP"/>
    <property type="match status" value="1"/>
</dbReference>
<accession>A0A0C1CB35</accession>
<dbReference type="AlphaFoldDB" id="A0A0C1CB35"/>
<dbReference type="InterPro" id="IPR004089">
    <property type="entry name" value="MCPsignal_dom"/>
</dbReference>
<dbReference type="InterPro" id="IPR003660">
    <property type="entry name" value="HAMP_dom"/>
</dbReference>
<name>A0A0C1CB35_9BACT</name>
<keyword evidence="1 3" id="KW-0807">Transducer</keyword>
<feature type="transmembrane region" description="Helical" evidence="4">
    <location>
        <begin position="360"/>
        <end position="379"/>
    </location>
</feature>
<comment type="similarity">
    <text evidence="2">Belongs to the methyl-accepting chemotaxis (MCP) protein family.</text>
</comment>
<evidence type="ECO:0000256" key="3">
    <source>
        <dbReference type="PROSITE-ProRule" id="PRU00284"/>
    </source>
</evidence>
<reference evidence="7 8" key="1">
    <citation type="journal article" date="2014" name="Mol. Biol. Evol.">
        <title>Massive expansion of Ubiquitination-related gene families within the Chlamydiae.</title>
        <authorList>
            <person name="Domman D."/>
            <person name="Collingro A."/>
            <person name="Lagkouvardos I."/>
            <person name="Gehre L."/>
            <person name="Weinmaier T."/>
            <person name="Rattei T."/>
            <person name="Subtil A."/>
            <person name="Horn M."/>
        </authorList>
    </citation>
    <scope>NUCLEOTIDE SEQUENCE [LARGE SCALE GENOMIC DNA]</scope>
    <source>
        <strain evidence="7 8">OEW1</strain>
    </source>
</reference>
<dbReference type="PANTHER" id="PTHR32089:SF112">
    <property type="entry name" value="LYSOZYME-LIKE PROTEIN-RELATED"/>
    <property type="match status" value="1"/>
</dbReference>
<dbReference type="Gene3D" id="6.10.340.10">
    <property type="match status" value="1"/>
</dbReference>
<dbReference type="SUPFAM" id="SSF58104">
    <property type="entry name" value="Methyl-accepting chemotaxis protein (MCP) signaling domain"/>
    <property type="match status" value="1"/>
</dbReference>
<dbReference type="GO" id="GO:0004888">
    <property type="term" value="F:transmembrane signaling receptor activity"/>
    <property type="evidence" value="ECO:0007669"/>
    <property type="project" value="InterPro"/>
</dbReference>
<dbReference type="Gene3D" id="1.10.287.950">
    <property type="entry name" value="Methyl-accepting chemotaxis protein"/>
    <property type="match status" value="1"/>
</dbReference>
<feature type="domain" description="Methyl-accepting transducer" evidence="5">
    <location>
        <begin position="438"/>
        <end position="674"/>
    </location>
</feature>
<dbReference type="EMBL" id="JSAM01000035">
    <property type="protein sequence ID" value="KIA78150.1"/>
    <property type="molecule type" value="Genomic_DNA"/>
</dbReference>
<gene>
    <name evidence="7" type="primary">tar2</name>
    <name evidence="7" type="ORF">DB43_EP00080</name>
</gene>
<dbReference type="SMART" id="SM00283">
    <property type="entry name" value="MA"/>
    <property type="match status" value="1"/>
</dbReference>
<dbReference type="Pfam" id="PF00015">
    <property type="entry name" value="MCPsignal"/>
    <property type="match status" value="1"/>
</dbReference>
<evidence type="ECO:0000313" key="7">
    <source>
        <dbReference type="EMBL" id="KIA78150.1"/>
    </source>
</evidence>
<dbReference type="PRINTS" id="PR00260">
    <property type="entry name" value="CHEMTRNSDUCR"/>
</dbReference>
<comment type="caution">
    <text evidence="7">The sequence shown here is derived from an EMBL/GenBank/DDBJ whole genome shotgun (WGS) entry which is preliminary data.</text>
</comment>
<dbReference type="PROSITE" id="PS50885">
    <property type="entry name" value="HAMP"/>
    <property type="match status" value="1"/>
</dbReference>
<feature type="domain" description="HAMP" evidence="6">
    <location>
        <begin position="381"/>
        <end position="433"/>
    </location>
</feature>
<dbReference type="SMART" id="SM00304">
    <property type="entry name" value="HAMP"/>
    <property type="match status" value="2"/>
</dbReference>
<keyword evidence="4" id="KW-0472">Membrane</keyword>
<dbReference type="CDD" id="cd06225">
    <property type="entry name" value="HAMP"/>
    <property type="match status" value="1"/>
</dbReference>
<dbReference type="Proteomes" id="UP000031307">
    <property type="component" value="Unassembled WGS sequence"/>
</dbReference>
<evidence type="ECO:0000259" key="6">
    <source>
        <dbReference type="PROSITE" id="PS50885"/>
    </source>
</evidence>
<evidence type="ECO:0000256" key="1">
    <source>
        <dbReference type="ARBA" id="ARBA00023224"/>
    </source>
</evidence>
<keyword evidence="4" id="KW-1133">Transmembrane helix</keyword>
<sequence length="714" mass="81973">MYRLCMNWMKQFHNLIQRQMSCKKPFISSFTTPKKLMKLLDDTRLAYYLERYTYSQKIMISFILCMICAFVLVIFLIIAQTKILSHIKPQIEGIRLSLQLEKLISQIYKHQDIVLNPLPSENKTTQLKMISDKISKSLLNLKNNIEETFDSNGISSNSKIISDFEQILFVWQDLHQANFDYPEDKSRFLHYELIKIIQTTLTDIYSWFGLYNNQDPGTHFFIEGTIEYLNKNQLTLNEINRFSRYLLKKNSLNLKQQAYFLGLMYELSTNLQNTRENAQKAMDRNGTILQQIQDPNWQKEWLIYQNNITNLIDKMHEGNSPLITAMAEQTLRKSWEFRQESLELIQRVLQIQVDTMQNRLISGIMWTFFGLSLVLAFYITRVIRRPISDLKKAAKELAEGNISVRVKTSNQDEVALICDAFNAMADFFENVINHAKQISSRIVHSAQVVNTISKDLETNITKQKDTISLILPHAKRISKSALEFALSLNEVNRVVSITSNLAISGVKDLSEMKSIMQQMEQESSNIVGKLSELQLLVGQITGIINTIVKIADQANLLSINAAIRASKTGPTGLGFSIIAKKIRELADQAAFFTLDIEKSIHQIVSEISQTALYVTEFSEHILAQVNGVTETSYQLTQLIENTRNQTQAFDLINQGMQQQAARAAQIHSEIYTLTNAAQASTQNVNRFYNEIQYLHHAISHLQAMTNKFISTRTK</sequence>